<dbReference type="SUPFAM" id="SSF144091">
    <property type="entry name" value="Rhomboid-like"/>
    <property type="match status" value="1"/>
</dbReference>
<evidence type="ECO:0000256" key="7">
    <source>
        <dbReference type="SAM" id="Phobius"/>
    </source>
</evidence>
<evidence type="ECO:0000256" key="4">
    <source>
        <dbReference type="ARBA" id="ARBA00022801"/>
    </source>
</evidence>
<comment type="similarity">
    <text evidence="2">Belongs to the peptidase S54 family.</text>
</comment>
<feature type="transmembrane region" description="Helical" evidence="7">
    <location>
        <begin position="165"/>
        <end position="182"/>
    </location>
</feature>
<dbReference type="Pfam" id="PF01694">
    <property type="entry name" value="Rhomboid"/>
    <property type="match status" value="1"/>
</dbReference>
<dbReference type="InterPro" id="IPR035952">
    <property type="entry name" value="Rhomboid-like_sf"/>
</dbReference>
<evidence type="ECO:0000256" key="3">
    <source>
        <dbReference type="ARBA" id="ARBA00022692"/>
    </source>
</evidence>
<keyword evidence="4" id="KW-0378">Hydrolase</keyword>
<feature type="domain" description="Peptidase S54 rhomboid" evidence="8">
    <location>
        <begin position="42"/>
        <end position="182"/>
    </location>
</feature>
<feature type="transmembrane region" description="Helical" evidence="7">
    <location>
        <begin position="82"/>
        <end position="103"/>
    </location>
</feature>
<evidence type="ECO:0000256" key="6">
    <source>
        <dbReference type="ARBA" id="ARBA00023136"/>
    </source>
</evidence>
<protein>
    <submittedName>
        <fullName evidence="9">Membrane associated rhomboid family serine protease</fullName>
    </submittedName>
</protein>
<keyword evidence="10" id="KW-1185">Reference proteome</keyword>
<reference evidence="9 10" key="1">
    <citation type="submission" date="2018-04" db="EMBL/GenBank/DDBJ databases">
        <title>Genomic Encyclopedia of Type Strains, Phase IV (KMG-IV): sequencing the most valuable type-strain genomes for metagenomic binning, comparative biology and taxonomic classification.</title>
        <authorList>
            <person name="Goeker M."/>
        </authorList>
    </citation>
    <scope>NUCLEOTIDE SEQUENCE [LARGE SCALE GENOMIC DNA]</scope>
    <source>
        <strain evidence="9 10">DSM 104150</strain>
    </source>
</reference>
<feature type="transmembrane region" description="Helical" evidence="7">
    <location>
        <begin position="109"/>
        <end position="127"/>
    </location>
</feature>
<dbReference type="EMBL" id="QICN01000006">
    <property type="protein sequence ID" value="PXV67225.1"/>
    <property type="molecule type" value="Genomic_DNA"/>
</dbReference>
<keyword evidence="6 7" id="KW-0472">Membrane</keyword>
<dbReference type="InterPro" id="IPR050925">
    <property type="entry name" value="Rhomboid_protease_S54"/>
</dbReference>
<evidence type="ECO:0000259" key="8">
    <source>
        <dbReference type="Pfam" id="PF01694"/>
    </source>
</evidence>
<dbReference type="Gene3D" id="1.20.1540.10">
    <property type="entry name" value="Rhomboid-like"/>
    <property type="match status" value="1"/>
</dbReference>
<dbReference type="GO" id="GO:0006508">
    <property type="term" value="P:proteolysis"/>
    <property type="evidence" value="ECO:0007669"/>
    <property type="project" value="UniProtKB-KW"/>
</dbReference>
<keyword evidence="5 7" id="KW-1133">Transmembrane helix</keyword>
<proteinExistence type="inferred from homology"/>
<comment type="subcellular location">
    <subcellularLocation>
        <location evidence="1">Membrane</location>
        <topology evidence="1">Multi-pass membrane protein</topology>
    </subcellularLocation>
</comment>
<evidence type="ECO:0000256" key="2">
    <source>
        <dbReference type="ARBA" id="ARBA00009045"/>
    </source>
</evidence>
<feature type="transmembrane region" description="Helical" evidence="7">
    <location>
        <begin position="134"/>
        <end position="153"/>
    </location>
</feature>
<comment type="caution">
    <text evidence="9">The sequence shown here is derived from an EMBL/GenBank/DDBJ whole genome shotgun (WGS) entry which is preliminary data.</text>
</comment>
<keyword evidence="9" id="KW-0645">Protease</keyword>
<evidence type="ECO:0000256" key="5">
    <source>
        <dbReference type="ARBA" id="ARBA00022989"/>
    </source>
</evidence>
<evidence type="ECO:0000256" key="1">
    <source>
        <dbReference type="ARBA" id="ARBA00004141"/>
    </source>
</evidence>
<evidence type="ECO:0000313" key="9">
    <source>
        <dbReference type="EMBL" id="PXV67225.1"/>
    </source>
</evidence>
<dbReference type="InterPro" id="IPR022764">
    <property type="entry name" value="Peptidase_S54_rhomboid_dom"/>
</dbReference>
<dbReference type="GO" id="GO:0004252">
    <property type="term" value="F:serine-type endopeptidase activity"/>
    <property type="evidence" value="ECO:0007669"/>
    <property type="project" value="InterPro"/>
</dbReference>
<gene>
    <name evidence="9" type="ORF">C8D93_106202</name>
</gene>
<sequence>MAAAPVTTVLLIANIAVFGLQMMAADGLIRHFALWPLGAGFEFWQVVSSAFLHGSLFHLSVNMLGVWMFGREVERAIGSVRFVQLYTASVFAAALAQLITQGFSDPVPTVGASGGLFGLLGAYALLFPRRRVMLLFPPIPLPAPVFVTLYAAFELYAGVTGTMSGVAHFAHLGGLAGGLLLLRSWRRRARR</sequence>
<evidence type="ECO:0000313" key="10">
    <source>
        <dbReference type="Proteomes" id="UP000248330"/>
    </source>
</evidence>
<keyword evidence="3 7" id="KW-0812">Transmembrane</keyword>
<name>A0A318EBV4_9GAMM</name>
<organism evidence="9 10">
    <name type="scientific">Sinimarinibacterium flocculans</name>
    <dbReference type="NCBI Taxonomy" id="985250"/>
    <lineage>
        <taxon>Bacteria</taxon>
        <taxon>Pseudomonadati</taxon>
        <taxon>Pseudomonadota</taxon>
        <taxon>Gammaproteobacteria</taxon>
        <taxon>Nevskiales</taxon>
        <taxon>Nevskiaceae</taxon>
        <taxon>Sinimarinibacterium</taxon>
    </lineage>
</organism>
<dbReference type="RefSeq" id="WP_110265538.1">
    <property type="nucleotide sequence ID" value="NZ_CAWNXA010000006.1"/>
</dbReference>
<feature type="transmembrane region" description="Helical" evidence="7">
    <location>
        <begin position="49"/>
        <end position="70"/>
    </location>
</feature>
<dbReference type="GO" id="GO:0016020">
    <property type="term" value="C:membrane"/>
    <property type="evidence" value="ECO:0007669"/>
    <property type="project" value="UniProtKB-SubCell"/>
</dbReference>
<accession>A0A318EBV4</accession>
<dbReference type="OrthoDB" id="9814037at2"/>
<dbReference type="PANTHER" id="PTHR43731:SF14">
    <property type="entry name" value="PRESENILIN-ASSOCIATED RHOMBOID-LIKE PROTEIN, MITOCHONDRIAL"/>
    <property type="match status" value="1"/>
</dbReference>
<dbReference type="Proteomes" id="UP000248330">
    <property type="component" value="Unassembled WGS sequence"/>
</dbReference>
<dbReference type="AlphaFoldDB" id="A0A318EBV4"/>
<dbReference type="PANTHER" id="PTHR43731">
    <property type="entry name" value="RHOMBOID PROTEASE"/>
    <property type="match status" value="1"/>
</dbReference>